<sequence>MRQPHLAACGVDELALELNLLKLQKPTSAVFNDWCNNKLNKKQVKLATLNVYAYFETGNKLLGAGDSSS</sequence>
<dbReference type="Proteomes" id="UP000507222">
    <property type="component" value="Unassembled WGS sequence"/>
</dbReference>
<gene>
    <name evidence="1" type="ORF">CURHAP_LOCUS18340</name>
</gene>
<accession>A0A6J5U6U4</accession>
<protein>
    <submittedName>
        <fullName evidence="1">Uncharacterized protein</fullName>
    </submittedName>
</protein>
<name>A0A6J5U6U4_PRUAR</name>
<dbReference type="InterPro" id="IPR036397">
    <property type="entry name" value="RNaseH_sf"/>
</dbReference>
<dbReference type="EMBL" id="CAEKDK010000003">
    <property type="protein sequence ID" value="CAB4271889.1"/>
    <property type="molecule type" value="Genomic_DNA"/>
</dbReference>
<reference evidence="1 2" key="1">
    <citation type="submission" date="2020-05" db="EMBL/GenBank/DDBJ databases">
        <authorList>
            <person name="Campoy J."/>
            <person name="Schneeberger K."/>
            <person name="Spophaly S."/>
        </authorList>
    </citation>
    <scope>NUCLEOTIDE SEQUENCE [LARGE SCALE GENOMIC DNA]</scope>
    <source>
        <strain evidence="1">PruArmRojPasFocal</strain>
    </source>
</reference>
<evidence type="ECO:0000313" key="1">
    <source>
        <dbReference type="EMBL" id="CAB4271889.1"/>
    </source>
</evidence>
<dbReference type="AlphaFoldDB" id="A0A6J5U6U4"/>
<dbReference type="GO" id="GO:0003676">
    <property type="term" value="F:nucleic acid binding"/>
    <property type="evidence" value="ECO:0007669"/>
    <property type="project" value="InterPro"/>
</dbReference>
<organism evidence="1 2">
    <name type="scientific">Prunus armeniaca</name>
    <name type="common">Apricot</name>
    <name type="synonym">Armeniaca vulgaris</name>
    <dbReference type="NCBI Taxonomy" id="36596"/>
    <lineage>
        <taxon>Eukaryota</taxon>
        <taxon>Viridiplantae</taxon>
        <taxon>Streptophyta</taxon>
        <taxon>Embryophyta</taxon>
        <taxon>Tracheophyta</taxon>
        <taxon>Spermatophyta</taxon>
        <taxon>Magnoliopsida</taxon>
        <taxon>eudicotyledons</taxon>
        <taxon>Gunneridae</taxon>
        <taxon>Pentapetalae</taxon>
        <taxon>rosids</taxon>
        <taxon>fabids</taxon>
        <taxon>Rosales</taxon>
        <taxon>Rosaceae</taxon>
        <taxon>Amygdaloideae</taxon>
        <taxon>Amygdaleae</taxon>
        <taxon>Prunus</taxon>
    </lineage>
</organism>
<proteinExistence type="predicted"/>
<evidence type="ECO:0000313" key="2">
    <source>
        <dbReference type="Proteomes" id="UP000507222"/>
    </source>
</evidence>
<dbReference type="Gene3D" id="3.30.420.10">
    <property type="entry name" value="Ribonuclease H-like superfamily/Ribonuclease H"/>
    <property type="match status" value="1"/>
</dbReference>